<evidence type="ECO:0000313" key="6">
    <source>
        <dbReference type="EMBL" id="MCA9308687.1"/>
    </source>
</evidence>
<dbReference type="SUPFAM" id="SSF88723">
    <property type="entry name" value="PIN domain-like"/>
    <property type="match status" value="1"/>
</dbReference>
<dbReference type="InterPro" id="IPR029060">
    <property type="entry name" value="PIN-like_dom_sf"/>
</dbReference>
<comment type="cofactor">
    <cofactor evidence="1">
        <name>Mg(2+)</name>
        <dbReference type="ChEBI" id="CHEBI:18420"/>
    </cofactor>
</comment>
<proteinExistence type="predicted"/>
<keyword evidence="4" id="KW-0460">Magnesium</keyword>
<reference evidence="6" key="2">
    <citation type="journal article" date="2021" name="Microbiome">
        <title>Successional dynamics and alternative stable states in a saline activated sludge microbial community over 9 years.</title>
        <authorList>
            <person name="Wang Y."/>
            <person name="Ye J."/>
            <person name="Ju F."/>
            <person name="Liu L."/>
            <person name="Boyd J.A."/>
            <person name="Deng Y."/>
            <person name="Parks D.H."/>
            <person name="Jiang X."/>
            <person name="Yin X."/>
            <person name="Woodcroft B.J."/>
            <person name="Tyson G.W."/>
            <person name="Hugenholtz P."/>
            <person name="Polz M.F."/>
            <person name="Zhang T."/>
        </authorList>
    </citation>
    <scope>NUCLEOTIDE SEQUENCE</scope>
    <source>
        <strain evidence="6">HKST-UBA79</strain>
    </source>
</reference>
<name>A0A955J2R8_UNCKA</name>
<reference evidence="6" key="1">
    <citation type="submission" date="2020-04" db="EMBL/GenBank/DDBJ databases">
        <authorList>
            <person name="Zhang T."/>
        </authorList>
    </citation>
    <scope>NUCLEOTIDE SEQUENCE</scope>
    <source>
        <strain evidence="6">HKST-UBA79</strain>
    </source>
</reference>
<evidence type="ECO:0000313" key="7">
    <source>
        <dbReference type="Proteomes" id="UP000740557"/>
    </source>
</evidence>
<dbReference type="Proteomes" id="UP000740557">
    <property type="component" value="Unassembled WGS sequence"/>
</dbReference>
<dbReference type="PROSITE" id="PS50926">
    <property type="entry name" value="TRAM"/>
    <property type="match status" value="1"/>
</dbReference>
<keyword evidence="2" id="KW-0540">Nuclease</keyword>
<evidence type="ECO:0000256" key="1">
    <source>
        <dbReference type="ARBA" id="ARBA00001946"/>
    </source>
</evidence>
<dbReference type="AlphaFoldDB" id="A0A955J2R8"/>
<comment type="caution">
    <text evidence="6">The sequence shown here is derived from an EMBL/GenBank/DDBJ whole genome shotgun (WGS) entry which is preliminary data.</text>
</comment>
<dbReference type="Gene3D" id="3.40.50.1010">
    <property type="entry name" value="5'-nuclease"/>
    <property type="match status" value="2"/>
</dbReference>
<keyword evidence="3" id="KW-0378">Hydrolase</keyword>
<organism evidence="6 7">
    <name type="scientific">candidate division WWE3 bacterium</name>
    <dbReference type="NCBI Taxonomy" id="2053526"/>
    <lineage>
        <taxon>Bacteria</taxon>
        <taxon>Katanobacteria</taxon>
    </lineage>
</organism>
<dbReference type="PANTHER" id="PTHR11603:SF147">
    <property type="entry name" value="MEMBRANE PROTEIN"/>
    <property type="match status" value="1"/>
</dbReference>
<feature type="domain" description="TRAM" evidence="5">
    <location>
        <begin position="232"/>
        <end position="290"/>
    </location>
</feature>
<accession>A0A955J2R8</accession>
<dbReference type="InterPro" id="IPR052041">
    <property type="entry name" value="Nucleic_acid_metab_PIN/TRAM"/>
</dbReference>
<dbReference type="EMBL" id="JAGQNX010000135">
    <property type="protein sequence ID" value="MCA9308687.1"/>
    <property type="molecule type" value="Genomic_DNA"/>
</dbReference>
<dbReference type="GO" id="GO:0016787">
    <property type="term" value="F:hydrolase activity"/>
    <property type="evidence" value="ECO:0007669"/>
    <property type="project" value="UniProtKB-KW"/>
</dbReference>
<evidence type="ECO:0000259" key="5">
    <source>
        <dbReference type="PROSITE" id="PS50926"/>
    </source>
</evidence>
<sequence>MWVEHFLEATISEIVWKFWEEQTQRMQVARRQRQQIKPVKTSRFKDAIFIDTSVLIDGRILDIVPTNFISRTLVVPIFVVDEMHILSDSKDSIKREKGRRGLDVLSKLKKQGSVILYAPKGNSLPSTQVAQLTTTEVTSDNLILSSARDVGNRFSKRFMSASNKPTQDLPDYSGYRNYVNSAPEGVDKALVQLAKKYTGQIMTLDFNLNKVAKVSSIDVLNINELLDAVKFPYVPGDSFKIKIIEKGRSKKQGIGYLKDGTMVVVENTSDLVGKTLNVTVSKIIFGPAGKMAFCDVIDK</sequence>
<dbReference type="PANTHER" id="PTHR11603">
    <property type="entry name" value="AAA FAMILY ATPASE"/>
    <property type="match status" value="1"/>
</dbReference>
<evidence type="ECO:0000256" key="4">
    <source>
        <dbReference type="ARBA" id="ARBA00022842"/>
    </source>
</evidence>
<evidence type="ECO:0000256" key="3">
    <source>
        <dbReference type="ARBA" id="ARBA00022801"/>
    </source>
</evidence>
<evidence type="ECO:0000256" key="2">
    <source>
        <dbReference type="ARBA" id="ARBA00022722"/>
    </source>
</evidence>
<gene>
    <name evidence="6" type="ORF">KC980_04190</name>
</gene>
<dbReference type="GO" id="GO:0004518">
    <property type="term" value="F:nuclease activity"/>
    <property type="evidence" value="ECO:0007669"/>
    <property type="project" value="UniProtKB-KW"/>
</dbReference>
<protein>
    <submittedName>
        <fullName evidence="6">TRAM domain-containing protein</fullName>
    </submittedName>
</protein>
<dbReference type="Pfam" id="PF01938">
    <property type="entry name" value="TRAM"/>
    <property type="match status" value="1"/>
</dbReference>
<dbReference type="InterPro" id="IPR002792">
    <property type="entry name" value="TRAM_dom"/>
</dbReference>
<dbReference type="CDD" id="cd09877">
    <property type="entry name" value="PIN_YacL-like"/>
    <property type="match status" value="1"/>
</dbReference>